<comment type="caution">
    <text evidence="3">The sequence shown here is derived from an EMBL/GenBank/DDBJ whole genome shotgun (WGS) entry which is preliminary data.</text>
</comment>
<keyword evidence="1" id="KW-0175">Coiled coil</keyword>
<reference evidence="3" key="1">
    <citation type="submission" date="2020-01" db="EMBL/GenBank/DDBJ databases">
        <title>Development of genomics and gene disruption for Polysphondylium violaceum indicates a role for the polyketide synthase stlB in stalk morphogenesis.</title>
        <authorList>
            <person name="Narita B."/>
            <person name="Kawabe Y."/>
            <person name="Kin K."/>
            <person name="Saito T."/>
            <person name="Gibbs R."/>
            <person name="Kuspa A."/>
            <person name="Muzny D."/>
            <person name="Queller D."/>
            <person name="Richards S."/>
            <person name="Strassman J."/>
            <person name="Sucgang R."/>
            <person name="Worley K."/>
            <person name="Schaap P."/>
        </authorList>
    </citation>
    <scope>NUCLEOTIDE SEQUENCE</scope>
    <source>
        <strain evidence="3">QSvi11</strain>
    </source>
</reference>
<feature type="region of interest" description="Disordered" evidence="2">
    <location>
        <begin position="1"/>
        <end position="32"/>
    </location>
</feature>
<organism evidence="3 4">
    <name type="scientific">Polysphondylium violaceum</name>
    <dbReference type="NCBI Taxonomy" id="133409"/>
    <lineage>
        <taxon>Eukaryota</taxon>
        <taxon>Amoebozoa</taxon>
        <taxon>Evosea</taxon>
        <taxon>Eumycetozoa</taxon>
        <taxon>Dictyostelia</taxon>
        <taxon>Dictyosteliales</taxon>
        <taxon>Dictyosteliaceae</taxon>
        <taxon>Polysphondylium</taxon>
    </lineage>
</organism>
<evidence type="ECO:0000256" key="1">
    <source>
        <dbReference type="SAM" id="Coils"/>
    </source>
</evidence>
<accession>A0A8J4PRM6</accession>
<sequence>MNFEFEKATASPPNNPNLLKKSPNFSRKKVDRRLEDGQELKDEHLRLVSEKNQLEVQRAKEVAKQNKKRDLEERKEIKSEIIESQETAEENREKFLEEIIQKGREGVDGRFTK</sequence>
<protein>
    <submittedName>
        <fullName evidence="3">Uncharacterized protein</fullName>
    </submittedName>
</protein>
<dbReference type="AlphaFoldDB" id="A0A8J4PRM6"/>
<proteinExistence type="predicted"/>
<evidence type="ECO:0000313" key="3">
    <source>
        <dbReference type="EMBL" id="KAF2071720.1"/>
    </source>
</evidence>
<dbReference type="EMBL" id="AJWJ01000346">
    <property type="protein sequence ID" value="KAF2071720.1"/>
    <property type="molecule type" value="Genomic_DNA"/>
</dbReference>
<evidence type="ECO:0000313" key="4">
    <source>
        <dbReference type="Proteomes" id="UP000695562"/>
    </source>
</evidence>
<dbReference type="Proteomes" id="UP000695562">
    <property type="component" value="Unassembled WGS sequence"/>
</dbReference>
<keyword evidence="4" id="KW-1185">Reference proteome</keyword>
<name>A0A8J4PRM6_9MYCE</name>
<feature type="coiled-coil region" evidence="1">
    <location>
        <begin position="54"/>
        <end position="94"/>
    </location>
</feature>
<evidence type="ECO:0000256" key="2">
    <source>
        <dbReference type="SAM" id="MobiDB-lite"/>
    </source>
</evidence>
<gene>
    <name evidence="3" type="ORF">CYY_006965</name>
</gene>